<organism evidence="1 2">
    <name type="scientific">Rhodopseudomonas rhenobacensis</name>
    <dbReference type="NCBI Taxonomy" id="87461"/>
    <lineage>
        <taxon>Bacteria</taxon>
        <taxon>Pseudomonadati</taxon>
        <taxon>Pseudomonadota</taxon>
        <taxon>Alphaproteobacteria</taxon>
        <taxon>Hyphomicrobiales</taxon>
        <taxon>Nitrobacteraceae</taxon>
        <taxon>Rhodopseudomonas</taxon>
    </lineage>
</organism>
<protein>
    <submittedName>
        <fullName evidence="1">Uncharacterized protein</fullName>
    </submittedName>
</protein>
<comment type="caution">
    <text evidence="1">The sequence shown here is derived from an EMBL/GenBank/DDBJ whole genome shotgun (WGS) entry which is preliminary data.</text>
</comment>
<evidence type="ECO:0000313" key="2">
    <source>
        <dbReference type="Proteomes" id="UP000542353"/>
    </source>
</evidence>
<dbReference type="EMBL" id="JACHIH010000006">
    <property type="protein sequence ID" value="MBB5046752.1"/>
    <property type="molecule type" value="Genomic_DNA"/>
</dbReference>
<sequence length="63" mass="6764">MTPDLSKVRPLVDFPRVRPAPLPQAERDAGLLAMWQANRGLPASARDALLARYAAPSLIGGAR</sequence>
<dbReference type="Proteomes" id="UP000542353">
    <property type="component" value="Unassembled WGS sequence"/>
</dbReference>
<dbReference type="AlphaFoldDB" id="A0A7W7Z328"/>
<proteinExistence type="predicted"/>
<reference evidence="1 2" key="1">
    <citation type="submission" date="2020-08" db="EMBL/GenBank/DDBJ databases">
        <title>Genomic Encyclopedia of Type Strains, Phase IV (KMG-IV): sequencing the most valuable type-strain genomes for metagenomic binning, comparative biology and taxonomic classification.</title>
        <authorList>
            <person name="Goeker M."/>
        </authorList>
    </citation>
    <scope>NUCLEOTIDE SEQUENCE [LARGE SCALE GENOMIC DNA]</scope>
    <source>
        <strain evidence="1 2">DSM 12706</strain>
    </source>
</reference>
<dbReference type="RefSeq" id="WP_184255952.1">
    <property type="nucleotide sequence ID" value="NZ_JACHIH010000006.1"/>
</dbReference>
<gene>
    <name evidence="1" type="ORF">HNR60_001500</name>
</gene>
<keyword evidence="2" id="KW-1185">Reference proteome</keyword>
<name>A0A7W7Z328_9BRAD</name>
<evidence type="ECO:0000313" key="1">
    <source>
        <dbReference type="EMBL" id="MBB5046752.1"/>
    </source>
</evidence>
<accession>A0A7W7Z328</accession>